<feature type="domain" description="HTH gntR-type" evidence="4">
    <location>
        <begin position="5"/>
        <end position="73"/>
    </location>
</feature>
<organism evidence="5 6">
    <name type="scientific">Chitinophaga rhizophila</name>
    <dbReference type="NCBI Taxonomy" id="2866212"/>
    <lineage>
        <taxon>Bacteria</taxon>
        <taxon>Pseudomonadati</taxon>
        <taxon>Bacteroidota</taxon>
        <taxon>Chitinophagia</taxon>
        <taxon>Chitinophagales</taxon>
        <taxon>Chitinophagaceae</taxon>
        <taxon>Chitinophaga</taxon>
    </lineage>
</organism>
<dbReference type="PROSITE" id="PS50949">
    <property type="entry name" value="HTH_GNTR"/>
    <property type="match status" value="1"/>
</dbReference>
<comment type="caution">
    <text evidence="5">The sequence shown here is derived from an EMBL/GenBank/DDBJ whole genome shotgun (WGS) entry which is preliminary data.</text>
</comment>
<dbReference type="InterPro" id="IPR000524">
    <property type="entry name" value="Tscrpt_reg_HTH_GntR"/>
</dbReference>
<dbReference type="InterPro" id="IPR008920">
    <property type="entry name" value="TF_FadR/GntR_C"/>
</dbReference>
<dbReference type="SMART" id="SM00895">
    <property type="entry name" value="FCD"/>
    <property type="match status" value="1"/>
</dbReference>
<keyword evidence="2" id="KW-0238">DNA-binding</keyword>
<dbReference type="Gene3D" id="1.20.120.530">
    <property type="entry name" value="GntR ligand-binding domain-like"/>
    <property type="match status" value="1"/>
</dbReference>
<keyword evidence="3" id="KW-0804">Transcription</keyword>
<accession>A0ABS7GKT5</accession>
<gene>
    <name evidence="5" type="ORF">K1Y79_25880</name>
</gene>
<dbReference type="InterPro" id="IPR011711">
    <property type="entry name" value="GntR_C"/>
</dbReference>
<dbReference type="Gene3D" id="1.10.10.10">
    <property type="entry name" value="Winged helix-like DNA-binding domain superfamily/Winged helix DNA-binding domain"/>
    <property type="match status" value="1"/>
</dbReference>
<keyword evidence="6" id="KW-1185">Reference proteome</keyword>
<keyword evidence="1" id="KW-0805">Transcription regulation</keyword>
<evidence type="ECO:0000313" key="6">
    <source>
        <dbReference type="Proteomes" id="UP000812961"/>
    </source>
</evidence>
<proteinExistence type="predicted"/>
<dbReference type="CDD" id="cd07377">
    <property type="entry name" value="WHTH_GntR"/>
    <property type="match status" value="1"/>
</dbReference>
<dbReference type="Pfam" id="PF00392">
    <property type="entry name" value="GntR"/>
    <property type="match status" value="1"/>
</dbReference>
<dbReference type="InterPro" id="IPR036390">
    <property type="entry name" value="WH_DNA-bd_sf"/>
</dbReference>
<evidence type="ECO:0000259" key="4">
    <source>
        <dbReference type="PROSITE" id="PS50949"/>
    </source>
</evidence>
<dbReference type="Pfam" id="PF07729">
    <property type="entry name" value="FCD"/>
    <property type="match status" value="1"/>
</dbReference>
<dbReference type="SUPFAM" id="SSF48008">
    <property type="entry name" value="GntR ligand-binding domain-like"/>
    <property type="match status" value="1"/>
</dbReference>
<dbReference type="Proteomes" id="UP000812961">
    <property type="component" value="Unassembled WGS sequence"/>
</dbReference>
<dbReference type="RefSeq" id="WP_220253116.1">
    <property type="nucleotide sequence ID" value="NZ_JAICCF010000005.1"/>
</dbReference>
<dbReference type="InterPro" id="IPR036388">
    <property type="entry name" value="WH-like_DNA-bd_sf"/>
</dbReference>
<evidence type="ECO:0000313" key="5">
    <source>
        <dbReference type="EMBL" id="MBW8687795.1"/>
    </source>
</evidence>
<dbReference type="PANTHER" id="PTHR43537:SF47">
    <property type="entry name" value="REGULATORY PROTEIN GNTR HTH"/>
    <property type="match status" value="1"/>
</dbReference>
<dbReference type="PANTHER" id="PTHR43537">
    <property type="entry name" value="TRANSCRIPTIONAL REGULATOR, GNTR FAMILY"/>
    <property type="match status" value="1"/>
</dbReference>
<dbReference type="EMBL" id="JAICCF010000005">
    <property type="protein sequence ID" value="MBW8687795.1"/>
    <property type="molecule type" value="Genomic_DNA"/>
</dbReference>
<protein>
    <submittedName>
        <fullName evidence="5">FadR family transcriptional regulator</fullName>
    </submittedName>
</protein>
<name>A0ABS7GKT5_9BACT</name>
<reference evidence="5 6" key="1">
    <citation type="submission" date="2021-08" db="EMBL/GenBank/DDBJ databases">
        <title>The genome sequence of Chitinophaga sp. B61.</title>
        <authorList>
            <person name="Zhang X."/>
        </authorList>
    </citation>
    <scope>NUCLEOTIDE SEQUENCE [LARGE SCALE GENOMIC DNA]</scope>
    <source>
        <strain evidence="5 6">B61</strain>
    </source>
</reference>
<dbReference type="SUPFAM" id="SSF46785">
    <property type="entry name" value="Winged helix' DNA-binding domain"/>
    <property type="match status" value="1"/>
</dbReference>
<evidence type="ECO:0000256" key="2">
    <source>
        <dbReference type="ARBA" id="ARBA00023125"/>
    </source>
</evidence>
<evidence type="ECO:0000256" key="3">
    <source>
        <dbReference type="ARBA" id="ARBA00023163"/>
    </source>
</evidence>
<evidence type="ECO:0000256" key="1">
    <source>
        <dbReference type="ARBA" id="ARBA00023015"/>
    </source>
</evidence>
<dbReference type="PRINTS" id="PR00035">
    <property type="entry name" value="HTHGNTR"/>
</dbReference>
<sequence>MTKPIKLADKVIVELQQHISLGKYKEGDLIPPEPVLMEQFGVGRSTIREAIKTLANAGILKVQQGAGTFVCAPPVKTEPLDQRLRRAGIQEVNHVRQLLEVEIVQLAVIHRQQGDLEAMERLLQERWEAINAGDYATCADADIRFHKAIAGASHNSVLADLYQTFSNVIMGSFHKREAPHVAQFQRTHDLHVQLASAIRHQQSDLAVKTVRAILENNF</sequence>
<dbReference type="SMART" id="SM00345">
    <property type="entry name" value="HTH_GNTR"/>
    <property type="match status" value="1"/>
</dbReference>